<keyword evidence="4" id="KW-1185">Reference proteome</keyword>
<sequence length="878" mass="97593">MEMDTELLRTNVGIELMHDRYQRDGKLELDIGHKLEGEFEQHQQSDDEEPTKPRRQQHQRHLAQLRKYSVPLPLSPLQSEDSDSEDFNAGTETNNNNNNRNSNDSTDESEAKAKTTSKHLSRTRSSASLTLQQIHNSHTLNTNAINSNTTMYVTPTTATIATGRRGRSASVATLYSSLSSASISTSASSNSSSWLASVVEKVMEFAQISQQTIAASSSSSSSSYDPLAIANSIATSHSREPNNTTSSIPALHYSRAITHLANNCLVLAVSEFTLAATLGPEPHPEAMYQLILLHSNPDLETFDSTKAVDWTQSRLTVLATPEGMLAQAKFLRASHEFGNLKKSLKTPPWDMSSKPDKEAALLLTQAVAVTATPNAANTNSTNTLKPSSVTAEKLSPNIPPYAPAIHYYAIYLRENNQTADAVHWFTKAFALGHHTSALWLSDIYARSAPGVPMNVLLADNYRVKYELRESLLVKQRERERAIADAEMEVLKEENDFRAFRKMRRDRALLVEERDAQARREASVTFSSTVKFLEWGYYMLAVDELCSLIREDPENTDAIDWIDPDISPIPRTKSYSAPAMFHFGEYFSKRGDHARASKWYRNAAELSHYDAQVSYAAYLMQQNTKNSGGTSDPGQAIVWLMKAWDGSKHKQAAMALGDAFSRGKGVAADPQKALVWYMHAWKQGRFADAAFAVGLGYATGYTPGYVKPAVWNPVGGSGLEENNTGGGSNSTTSILSAATKNRRKYLVPKVLPIPRNFEKAVYWYELAAKHHHHRHARACNNLAEMYMLGRGTPRNEFVGFNYFARAAEEGLPAAMYNVARCYRDGRGCQQNEDTALTWFERALEYGVKEAALAIKESPLYVFESSDDDDDDEANIEITK</sequence>
<dbReference type="InterPro" id="IPR050767">
    <property type="entry name" value="Sel1_AlgK"/>
</dbReference>
<gene>
    <name evidence="3" type="ORF">HK100_009597</name>
</gene>
<dbReference type="SUPFAM" id="SSF81901">
    <property type="entry name" value="HCP-like"/>
    <property type="match status" value="3"/>
</dbReference>
<feature type="region of interest" description="Disordered" evidence="2">
    <location>
        <begin position="37"/>
        <end position="128"/>
    </location>
</feature>
<dbReference type="Proteomes" id="UP001211907">
    <property type="component" value="Unassembled WGS sequence"/>
</dbReference>
<dbReference type="PANTHER" id="PTHR11102">
    <property type="entry name" value="SEL-1-LIKE PROTEIN"/>
    <property type="match status" value="1"/>
</dbReference>
<dbReference type="PANTHER" id="PTHR11102:SF160">
    <property type="entry name" value="ERAD-ASSOCIATED E3 UBIQUITIN-PROTEIN LIGASE COMPONENT HRD3"/>
    <property type="match status" value="1"/>
</dbReference>
<evidence type="ECO:0000256" key="1">
    <source>
        <dbReference type="ARBA" id="ARBA00038101"/>
    </source>
</evidence>
<dbReference type="Gene3D" id="1.25.40.10">
    <property type="entry name" value="Tetratricopeptide repeat domain"/>
    <property type="match status" value="3"/>
</dbReference>
<reference evidence="3" key="1">
    <citation type="submission" date="2020-05" db="EMBL/GenBank/DDBJ databases">
        <title>Phylogenomic resolution of chytrid fungi.</title>
        <authorList>
            <person name="Stajich J.E."/>
            <person name="Amses K."/>
            <person name="Simmons R."/>
            <person name="Seto K."/>
            <person name="Myers J."/>
            <person name="Bonds A."/>
            <person name="Quandt C.A."/>
            <person name="Barry K."/>
            <person name="Liu P."/>
            <person name="Grigoriev I."/>
            <person name="Longcore J.E."/>
            <person name="James T.Y."/>
        </authorList>
    </citation>
    <scope>NUCLEOTIDE SEQUENCE</scope>
    <source>
        <strain evidence="3">JEL0513</strain>
    </source>
</reference>
<dbReference type="AlphaFoldDB" id="A0AAD5T374"/>
<name>A0AAD5T374_9FUNG</name>
<accession>A0AAD5T374</accession>
<dbReference type="SMART" id="SM00671">
    <property type="entry name" value="SEL1"/>
    <property type="match status" value="6"/>
</dbReference>
<feature type="compositionally biased region" description="Low complexity" evidence="2">
    <location>
        <begin position="91"/>
        <end position="104"/>
    </location>
</feature>
<comment type="similarity">
    <text evidence="1">Belongs to the sel-1 family.</text>
</comment>
<dbReference type="Pfam" id="PF08238">
    <property type="entry name" value="Sel1"/>
    <property type="match status" value="6"/>
</dbReference>
<evidence type="ECO:0000313" key="4">
    <source>
        <dbReference type="Proteomes" id="UP001211907"/>
    </source>
</evidence>
<evidence type="ECO:0008006" key="5">
    <source>
        <dbReference type="Google" id="ProtNLM"/>
    </source>
</evidence>
<proteinExistence type="inferred from homology"/>
<evidence type="ECO:0000313" key="3">
    <source>
        <dbReference type="EMBL" id="KAJ3127679.1"/>
    </source>
</evidence>
<dbReference type="InterPro" id="IPR006597">
    <property type="entry name" value="Sel1-like"/>
</dbReference>
<evidence type="ECO:0000256" key="2">
    <source>
        <dbReference type="SAM" id="MobiDB-lite"/>
    </source>
</evidence>
<dbReference type="InterPro" id="IPR011990">
    <property type="entry name" value="TPR-like_helical_dom_sf"/>
</dbReference>
<comment type="caution">
    <text evidence="3">The sequence shown here is derived from an EMBL/GenBank/DDBJ whole genome shotgun (WGS) entry which is preliminary data.</text>
</comment>
<organism evidence="3 4">
    <name type="scientific">Physocladia obscura</name>
    <dbReference type="NCBI Taxonomy" id="109957"/>
    <lineage>
        <taxon>Eukaryota</taxon>
        <taxon>Fungi</taxon>
        <taxon>Fungi incertae sedis</taxon>
        <taxon>Chytridiomycota</taxon>
        <taxon>Chytridiomycota incertae sedis</taxon>
        <taxon>Chytridiomycetes</taxon>
        <taxon>Chytridiales</taxon>
        <taxon>Chytriomycetaceae</taxon>
        <taxon>Physocladia</taxon>
    </lineage>
</organism>
<feature type="compositionally biased region" description="Basic residues" evidence="2">
    <location>
        <begin position="53"/>
        <end position="64"/>
    </location>
</feature>
<dbReference type="EMBL" id="JADGJH010000498">
    <property type="protein sequence ID" value="KAJ3127679.1"/>
    <property type="molecule type" value="Genomic_DNA"/>
</dbReference>
<protein>
    <recommendedName>
        <fullName evidence="5">HCP-like protein</fullName>
    </recommendedName>
</protein>